<keyword evidence="2" id="KW-1185">Reference proteome</keyword>
<organism evidence="1 2">
    <name type="scientific">Trema orientale</name>
    <name type="common">Charcoal tree</name>
    <name type="synonym">Celtis orientalis</name>
    <dbReference type="NCBI Taxonomy" id="63057"/>
    <lineage>
        <taxon>Eukaryota</taxon>
        <taxon>Viridiplantae</taxon>
        <taxon>Streptophyta</taxon>
        <taxon>Embryophyta</taxon>
        <taxon>Tracheophyta</taxon>
        <taxon>Spermatophyta</taxon>
        <taxon>Magnoliopsida</taxon>
        <taxon>eudicotyledons</taxon>
        <taxon>Gunneridae</taxon>
        <taxon>Pentapetalae</taxon>
        <taxon>rosids</taxon>
        <taxon>fabids</taxon>
        <taxon>Rosales</taxon>
        <taxon>Cannabaceae</taxon>
        <taxon>Trema</taxon>
    </lineage>
</organism>
<reference evidence="2" key="1">
    <citation type="submission" date="2016-06" db="EMBL/GenBank/DDBJ databases">
        <title>Parallel loss of symbiosis genes in relatives of nitrogen-fixing non-legume Parasponia.</title>
        <authorList>
            <person name="Van Velzen R."/>
            <person name="Holmer R."/>
            <person name="Bu F."/>
            <person name="Rutten L."/>
            <person name="Van Zeijl A."/>
            <person name="Liu W."/>
            <person name="Santuari L."/>
            <person name="Cao Q."/>
            <person name="Sharma T."/>
            <person name="Shen D."/>
            <person name="Roswanjaya Y."/>
            <person name="Wardhani T."/>
            <person name="Kalhor M.S."/>
            <person name="Jansen J."/>
            <person name="Van den Hoogen J."/>
            <person name="Gungor B."/>
            <person name="Hartog M."/>
            <person name="Hontelez J."/>
            <person name="Verver J."/>
            <person name="Yang W.-C."/>
            <person name="Schijlen E."/>
            <person name="Repin R."/>
            <person name="Schilthuizen M."/>
            <person name="Schranz E."/>
            <person name="Heidstra R."/>
            <person name="Miyata K."/>
            <person name="Fedorova E."/>
            <person name="Kohlen W."/>
            <person name="Bisseling T."/>
            <person name="Smit S."/>
            <person name="Geurts R."/>
        </authorList>
    </citation>
    <scope>NUCLEOTIDE SEQUENCE [LARGE SCALE GENOMIC DNA]</scope>
    <source>
        <strain evidence="2">cv. RG33-2</strain>
    </source>
</reference>
<proteinExistence type="predicted"/>
<protein>
    <submittedName>
        <fullName evidence="1">Uncharacterized protein</fullName>
    </submittedName>
</protein>
<comment type="caution">
    <text evidence="1">The sequence shown here is derived from an EMBL/GenBank/DDBJ whole genome shotgun (WGS) entry which is preliminary data.</text>
</comment>
<dbReference type="Proteomes" id="UP000237000">
    <property type="component" value="Unassembled WGS sequence"/>
</dbReference>
<dbReference type="AlphaFoldDB" id="A0A2P5FNW7"/>
<evidence type="ECO:0000313" key="1">
    <source>
        <dbReference type="EMBL" id="PON99484.1"/>
    </source>
</evidence>
<dbReference type="InParanoid" id="A0A2P5FNW7"/>
<accession>A0A2P5FNW7</accession>
<sequence>GSWCGNEPSLLLGELVALEDRLRPVLLRLITLKKLLVYARLSWF</sequence>
<dbReference type="EMBL" id="JXTC01000018">
    <property type="protein sequence ID" value="PON99484.1"/>
    <property type="molecule type" value="Genomic_DNA"/>
</dbReference>
<feature type="non-terminal residue" evidence="1">
    <location>
        <position position="1"/>
    </location>
</feature>
<evidence type="ECO:0000313" key="2">
    <source>
        <dbReference type="Proteomes" id="UP000237000"/>
    </source>
</evidence>
<gene>
    <name evidence="1" type="ORF">TorRG33x02_046510</name>
</gene>
<name>A0A2P5FNW7_TREOI</name>